<evidence type="ECO:0000256" key="3">
    <source>
        <dbReference type="ARBA" id="ARBA00022670"/>
    </source>
</evidence>
<dbReference type="Gene3D" id="3.10.450.350">
    <property type="match status" value="2"/>
</dbReference>
<dbReference type="PANTHER" id="PTHR21666:SF288">
    <property type="entry name" value="CELL DIVISION PROTEIN YTFB"/>
    <property type="match status" value="1"/>
</dbReference>
<organism evidence="12 13">
    <name type="scientific">Gammaproteobacteria bacterium LSUCC0057</name>
    <dbReference type="NCBI Taxonomy" id="2559237"/>
    <lineage>
        <taxon>Bacteria</taxon>
        <taxon>Pseudomonadati</taxon>
        <taxon>Pseudomonadota</taxon>
        <taxon>Gammaproteobacteria</taxon>
        <taxon>Cellvibrionales</taxon>
        <taxon>Porticoccaceae</taxon>
        <taxon>SAR92 clade</taxon>
    </lineage>
</organism>
<keyword evidence="13" id="KW-1185">Reference proteome</keyword>
<evidence type="ECO:0000259" key="11">
    <source>
        <dbReference type="Pfam" id="PF22310"/>
    </source>
</evidence>
<dbReference type="Gene3D" id="2.70.70.10">
    <property type="entry name" value="Glucose Permease (Domain IIA)"/>
    <property type="match status" value="1"/>
</dbReference>
<dbReference type="Proteomes" id="UP000298133">
    <property type="component" value="Unassembled WGS sequence"/>
</dbReference>
<keyword evidence="4" id="KW-0479">Metal-binding</keyword>
<dbReference type="GO" id="GO:0004222">
    <property type="term" value="F:metalloendopeptidase activity"/>
    <property type="evidence" value="ECO:0007669"/>
    <property type="project" value="TreeGrafter"/>
</dbReference>
<dbReference type="SUPFAM" id="SSF51261">
    <property type="entry name" value="Duplicated hybrid motif"/>
    <property type="match status" value="1"/>
</dbReference>
<feature type="domain" description="M23ase beta-sheet core" evidence="9">
    <location>
        <begin position="263"/>
        <end position="357"/>
    </location>
</feature>
<evidence type="ECO:0000313" key="13">
    <source>
        <dbReference type="Proteomes" id="UP000298133"/>
    </source>
</evidence>
<evidence type="ECO:0000256" key="4">
    <source>
        <dbReference type="ARBA" id="ARBA00022723"/>
    </source>
</evidence>
<dbReference type="GO" id="GO:0030313">
    <property type="term" value="C:cell envelope"/>
    <property type="evidence" value="ECO:0007669"/>
    <property type="project" value="UniProtKB-SubCell"/>
</dbReference>
<dbReference type="FunFam" id="2.70.70.10:FF:000002">
    <property type="entry name" value="Murein DD-endopeptidase MepM"/>
    <property type="match status" value="1"/>
</dbReference>
<evidence type="ECO:0000259" key="10">
    <source>
        <dbReference type="Pfam" id="PF19425"/>
    </source>
</evidence>
<comment type="subcellular location">
    <subcellularLocation>
        <location evidence="2">Cell envelope</location>
    </subcellularLocation>
</comment>
<sequence>MATPPATQSTTPDPDPAPAATLAPAASTSAAQTLPEPLWRESKVRNGDSLSLLLNRWGVSSRTVYQLEKSSGGRQLRKLIPGETIRALLDAEGELQQLVYAKSRLHSEHFVRNNGSFSHRTVVREADVLPTLRSGVIEDSLFLSGQRAQLPDRIIMELANIFGWDIDFIFDIREGDSFALIYEEKYLDGELLGSGNILAAKFVNRGKVYRAVRFEDQHGDAAYYSAEGISMRKAFLRAPLDVFRISSGFNLKRKHPIHKMIKAHRGVDYAAPTGTPVFAAGDGKVIESGFSSANGNYVFIKHGQTYITKYLHLHKRSVKTGDSVKQRQVIGSVGATGYATGPHLHYEFLVNGVHRNPRTVPLPQATPVPVEDQLAFERFATPLLQQLEPSAASSLEIASSELPESNRQ</sequence>
<dbReference type="PANTHER" id="PTHR21666">
    <property type="entry name" value="PEPTIDASE-RELATED"/>
    <property type="match status" value="1"/>
</dbReference>
<evidence type="ECO:0000256" key="8">
    <source>
        <dbReference type="SAM" id="MobiDB-lite"/>
    </source>
</evidence>
<evidence type="ECO:0000259" key="9">
    <source>
        <dbReference type="Pfam" id="PF01551"/>
    </source>
</evidence>
<proteinExistence type="predicted"/>
<dbReference type="Pfam" id="PF22310">
    <property type="entry name" value="NMB0315_dom_I"/>
    <property type="match status" value="1"/>
</dbReference>
<dbReference type="OrthoDB" id="9805070at2"/>
<name>A0A4Y8UH36_9GAMM</name>
<comment type="caution">
    <text evidence="12">The sequence shown here is derived from an EMBL/GenBank/DDBJ whole genome shotgun (WGS) entry which is preliminary data.</text>
</comment>
<dbReference type="InterPro" id="IPR016047">
    <property type="entry name" value="M23ase_b-sheet_dom"/>
</dbReference>
<evidence type="ECO:0000256" key="7">
    <source>
        <dbReference type="ARBA" id="ARBA00023049"/>
    </source>
</evidence>
<dbReference type="CDD" id="cd12797">
    <property type="entry name" value="M23_peptidase"/>
    <property type="match status" value="1"/>
</dbReference>
<keyword evidence="6" id="KW-0862">Zinc</keyword>
<accession>A0A4Y8UH36</accession>
<keyword evidence="7" id="KW-0482">Metalloprotease</keyword>
<dbReference type="InterPro" id="IPR011055">
    <property type="entry name" value="Dup_hybrid_motif"/>
</dbReference>
<evidence type="ECO:0000256" key="2">
    <source>
        <dbReference type="ARBA" id="ARBA00004196"/>
    </source>
</evidence>
<feature type="compositionally biased region" description="Low complexity" evidence="8">
    <location>
        <begin position="1"/>
        <end position="35"/>
    </location>
</feature>
<feature type="domain" description="DD-carboxypeptidase/endopeptidase Mpg-like N-terminal" evidence="11">
    <location>
        <begin position="39"/>
        <end position="97"/>
    </location>
</feature>
<protein>
    <submittedName>
        <fullName evidence="12">Peptidase M23</fullName>
    </submittedName>
</protein>
<comment type="cofactor">
    <cofactor evidence="1">
        <name>Zn(2+)</name>
        <dbReference type="ChEBI" id="CHEBI:29105"/>
    </cofactor>
</comment>
<keyword evidence="5" id="KW-0378">Hydrolase</keyword>
<evidence type="ECO:0000313" key="12">
    <source>
        <dbReference type="EMBL" id="TFH68095.1"/>
    </source>
</evidence>
<evidence type="ECO:0000256" key="1">
    <source>
        <dbReference type="ARBA" id="ARBA00001947"/>
    </source>
</evidence>
<dbReference type="GO" id="GO:0046872">
    <property type="term" value="F:metal ion binding"/>
    <property type="evidence" value="ECO:0007669"/>
    <property type="project" value="UniProtKB-KW"/>
</dbReference>
<dbReference type="InterPro" id="IPR054512">
    <property type="entry name" value="NMB0315-like_N"/>
</dbReference>
<dbReference type="Pfam" id="PF19425">
    <property type="entry name" value="Csd3_N2"/>
    <property type="match status" value="1"/>
</dbReference>
<gene>
    <name evidence="12" type="ORF">E3W66_07415</name>
</gene>
<dbReference type="Pfam" id="PF01551">
    <property type="entry name" value="Peptidase_M23"/>
    <property type="match status" value="1"/>
</dbReference>
<evidence type="ECO:0000256" key="6">
    <source>
        <dbReference type="ARBA" id="ARBA00022833"/>
    </source>
</evidence>
<dbReference type="InterPro" id="IPR045834">
    <property type="entry name" value="Csd3_N2"/>
</dbReference>
<dbReference type="EMBL" id="SPIA01000002">
    <property type="protein sequence ID" value="TFH68095.1"/>
    <property type="molecule type" value="Genomic_DNA"/>
</dbReference>
<evidence type="ECO:0000256" key="5">
    <source>
        <dbReference type="ARBA" id="ARBA00022801"/>
    </source>
</evidence>
<reference evidence="12 13" key="1">
    <citation type="submission" date="2019-03" db="EMBL/GenBank/DDBJ databases">
        <title>Draft genome of Gammaproteobacteria bacterium LSUCC0057, a member of the SAR92 clade.</title>
        <authorList>
            <person name="Lanclos V.C."/>
            <person name="Doiron C."/>
            <person name="Henson M.W."/>
            <person name="Thrash J.C."/>
        </authorList>
    </citation>
    <scope>NUCLEOTIDE SEQUENCE [LARGE SCALE GENOMIC DNA]</scope>
    <source>
        <strain evidence="12 13">LSUCC0057</strain>
    </source>
</reference>
<feature type="domain" description="Csd3-like second N-terminal" evidence="10">
    <location>
        <begin position="134"/>
        <end position="250"/>
    </location>
</feature>
<dbReference type="AlphaFoldDB" id="A0A4Y8UH36"/>
<keyword evidence="3" id="KW-0645">Protease</keyword>
<feature type="region of interest" description="Disordered" evidence="8">
    <location>
        <begin position="1"/>
        <end position="37"/>
    </location>
</feature>
<dbReference type="GO" id="GO:0006508">
    <property type="term" value="P:proteolysis"/>
    <property type="evidence" value="ECO:0007669"/>
    <property type="project" value="UniProtKB-KW"/>
</dbReference>
<dbReference type="InterPro" id="IPR050570">
    <property type="entry name" value="Cell_wall_metabolism_enzyme"/>
</dbReference>